<dbReference type="AlphaFoldDB" id="A0A3S0Z2Z5"/>
<dbReference type="EMBL" id="RQTK01001619">
    <property type="protein sequence ID" value="RUS69621.1"/>
    <property type="molecule type" value="Genomic_DNA"/>
</dbReference>
<sequence>MQQSTRKVVRTIESNMIPTSSRVVFDWDKTLKIIGSTSSSEKKTNIFSRVTKNFLAHLKEEKGCELFIISARKPSQMGIETVLIETDRLGLTDYFCSTRTVFGKREEVRKGDSHWVREGNIIICDYNKAEVFNAVVEGKEERPAVIFDDEEVNIVNFSKIVPGSLCYHLVA</sequence>
<evidence type="ECO:0008006" key="3">
    <source>
        <dbReference type="Google" id="ProtNLM"/>
    </source>
</evidence>
<evidence type="ECO:0000313" key="2">
    <source>
        <dbReference type="Proteomes" id="UP000271974"/>
    </source>
</evidence>
<reference evidence="1 2" key="1">
    <citation type="submission" date="2019-01" db="EMBL/GenBank/DDBJ databases">
        <title>A draft genome assembly of the solar-powered sea slug Elysia chlorotica.</title>
        <authorList>
            <person name="Cai H."/>
            <person name="Li Q."/>
            <person name="Fang X."/>
            <person name="Li J."/>
            <person name="Curtis N.E."/>
            <person name="Altenburger A."/>
            <person name="Shibata T."/>
            <person name="Feng M."/>
            <person name="Maeda T."/>
            <person name="Schwartz J.A."/>
            <person name="Shigenobu S."/>
            <person name="Lundholm N."/>
            <person name="Nishiyama T."/>
            <person name="Yang H."/>
            <person name="Hasebe M."/>
            <person name="Li S."/>
            <person name="Pierce S.K."/>
            <person name="Wang J."/>
        </authorList>
    </citation>
    <scope>NUCLEOTIDE SEQUENCE [LARGE SCALE GENOMIC DNA]</scope>
    <source>
        <strain evidence="1">EC2010</strain>
        <tissue evidence="1">Whole organism of an adult</tissue>
    </source>
</reference>
<dbReference type="OrthoDB" id="6083554at2759"/>
<name>A0A3S0Z2Z5_ELYCH</name>
<gene>
    <name evidence="1" type="ORF">EGW08_022608</name>
</gene>
<comment type="caution">
    <text evidence="1">The sequence shown here is derived from an EMBL/GenBank/DDBJ whole genome shotgun (WGS) entry which is preliminary data.</text>
</comment>
<organism evidence="1 2">
    <name type="scientific">Elysia chlorotica</name>
    <name type="common">Eastern emerald elysia</name>
    <name type="synonym">Sea slug</name>
    <dbReference type="NCBI Taxonomy" id="188477"/>
    <lineage>
        <taxon>Eukaryota</taxon>
        <taxon>Metazoa</taxon>
        <taxon>Spiralia</taxon>
        <taxon>Lophotrochozoa</taxon>
        <taxon>Mollusca</taxon>
        <taxon>Gastropoda</taxon>
        <taxon>Heterobranchia</taxon>
        <taxon>Euthyneura</taxon>
        <taxon>Panpulmonata</taxon>
        <taxon>Sacoglossa</taxon>
        <taxon>Placobranchoidea</taxon>
        <taxon>Plakobranchidae</taxon>
        <taxon>Elysia</taxon>
    </lineage>
</organism>
<accession>A0A3S0Z2Z5</accession>
<dbReference type="Proteomes" id="UP000271974">
    <property type="component" value="Unassembled WGS sequence"/>
</dbReference>
<protein>
    <recommendedName>
        <fullName evidence="3">FCP1 homology domain-containing protein</fullName>
    </recommendedName>
</protein>
<keyword evidence="2" id="KW-1185">Reference proteome</keyword>
<evidence type="ECO:0000313" key="1">
    <source>
        <dbReference type="EMBL" id="RUS69621.1"/>
    </source>
</evidence>
<proteinExistence type="predicted"/>